<evidence type="ECO:0000256" key="1">
    <source>
        <dbReference type="SAM" id="Phobius"/>
    </source>
</evidence>
<dbReference type="EMBL" id="JACHLD010000001">
    <property type="protein sequence ID" value="MBB4800502.1"/>
    <property type="molecule type" value="Genomic_DNA"/>
</dbReference>
<feature type="transmembrane region" description="Helical" evidence="1">
    <location>
        <begin position="67"/>
        <end position="90"/>
    </location>
</feature>
<proteinExistence type="predicted"/>
<sequence>MTRINRPLRIIFLILFGFCFSYKLYQTYQADLFLDGIILFIIASAGLLIFFKTIFIDRKKFSKSRKLISYLPTFIGALLILINIGLFYYLDNKKNSPSLIRGFNDGGFNGFLVDFKTDGSYVMANGSGLGQTYFYGKYTINDSIITIDKYEIDNCIKSNKLVIRTENFYPKDSLDLLESKANYITQIDKNGKEISKEFRFRITNDNRKKQTEIK</sequence>
<keyword evidence="3" id="KW-1185">Reference proteome</keyword>
<dbReference type="AlphaFoldDB" id="A0A7W7IUR8"/>
<evidence type="ECO:0000313" key="3">
    <source>
        <dbReference type="Proteomes" id="UP000561681"/>
    </source>
</evidence>
<dbReference type="RefSeq" id="WP_184158194.1">
    <property type="nucleotide sequence ID" value="NZ_JACHLD010000001.1"/>
</dbReference>
<keyword evidence="1" id="KW-0812">Transmembrane</keyword>
<protein>
    <submittedName>
        <fullName evidence="2">Uncharacterized protein</fullName>
    </submittedName>
</protein>
<dbReference type="Proteomes" id="UP000561681">
    <property type="component" value="Unassembled WGS sequence"/>
</dbReference>
<gene>
    <name evidence="2" type="ORF">HNP37_000541</name>
</gene>
<feature type="transmembrane region" description="Helical" evidence="1">
    <location>
        <begin position="7"/>
        <end position="25"/>
    </location>
</feature>
<keyword evidence="1" id="KW-0472">Membrane</keyword>
<keyword evidence="1" id="KW-1133">Transmembrane helix</keyword>
<reference evidence="2 3" key="1">
    <citation type="submission" date="2020-08" db="EMBL/GenBank/DDBJ databases">
        <title>Functional genomics of gut bacteria from endangered species of beetles.</title>
        <authorList>
            <person name="Carlos-Shanley C."/>
        </authorList>
    </citation>
    <scope>NUCLEOTIDE SEQUENCE [LARGE SCALE GENOMIC DNA]</scope>
    <source>
        <strain evidence="2 3">S00142</strain>
    </source>
</reference>
<comment type="caution">
    <text evidence="2">The sequence shown here is derived from an EMBL/GenBank/DDBJ whole genome shotgun (WGS) entry which is preliminary data.</text>
</comment>
<accession>A0A7W7IUR8</accession>
<evidence type="ECO:0000313" key="2">
    <source>
        <dbReference type="EMBL" id="MBB4800502.1"/>
    </source>
</evidence>
<organism evidence="2 3">
    <name type="scientific">Flavobacterium nitrogenifigens</name>
    <dbReference type="NCBI Taxonomy" id="1617283"/>
    <lineage>
        <taxon>Bacteria</taxon>
        <taxon>Pseudomonadati</taxon>
        <taxon>Bacteroidota</taxon>
        <taxon>Flavobacteriia</taxon>
        <taxon>Flavobacteriales</taxon>
        <taxon>Flavobacteriaceae</taxon>
        <taxon>Flavobacterium</taxon>
    </lineage>
</organism>
<feature type="transmembrane region" description="Helical" evidence="1">
    <location>
        <begin position="37"/>
        <end position="55"/>
    </location>
</feature>
<name>A0A7W7IUR8_9FLAO</name>